<comment type="caution">
    <text evidence="11">The sequence shown here is derived from an EMBL/GenBank/DDBJ whole genome shotgun (WGS) entry which is preliminary data.</text>
</comment>
<evidence type="ECO:0000313" key="12">
    <source>
        <dbReference type="Proteomes" id="UP001595476"/>
    </source>
</evidence>
<keyword evidence="12" id="KW-1185">Reference proteome</keyword>
<comment type="similarity">
    <text evidence="2 9">Belongs to the GSP I family.</text>
</comment>
<evidence type="ECO:0000256" key="2">
    <source>
        <dbReference type="ARBA" id="ARBA00008358"/>
    </source>
</evidence>
<evidence type="ECO:0000256" key="8">
    <source>
        <dbReference type="ARBA" id="ARBA00023136"/>
    </source>
</evidence>
<dbReference type="NCBIfam" id="TIGR02532">
    <property type="entry name" value="IV_pilin_GFxxxE"/>
    <property type="match status" value="1"/>
</dbReference>
<keyword evidence="4 9" id="KW-0488">Methylation</keyword>
<organism evidence="11 12">
    <name type="scientific">Litoribrevibacter euphylliae</name>
    <dbReference type="NCBI Taxonomy" id="1834034"/>
    <lineage>
        <taxon>Bacteria</taxon>
        <taxon>Pseudomonadati</taxon>
        <taxon>Pseudomonadota</taxon>
        <taxon>Gammaproteobacteria</taxon>
        <taxon>Oceanospirillales</taxon>
        <taxon>Oceanospirillaceae</taxon>
        <taxon>Litoribrevibacter</taxon>
    </lineage>
</organism>
<dbReference type="InterPro" id="IPR012902">
    <property type="entry name" value="N_methyl_site"/>
</dbReference>
<dbReference type="PANTHER" id="PTHR38779">
    <property type="entry name" value="TYPE II SECRETION SYSTEM PROTEIN I-RELATED"/>
    <property type="match status" value="1"/>
</dbReference>
<protein>
    <recommendedName>
        <fullName evidence="9">Type II secretion system protein I</fullName>
        <shortName evidence="9">T2SS minor pseudopilin I</shortName>
    </recommendedName>
</protein>
<gene>
    <name evidence="11" type="primary">gspI</name>
    <name evidence="11" type="ORF">ACFOEK_11915</name>
</gene>
<sequence length="138" mass="15326">MMLKSMSFSKITSTSAFRGFTLIEVMIALIIFSVIAVSVGRSASIYINNAARLNLKTEALIIAEQEMNTFIMEPGFPASKTTTYDLEMGEKTWSITRKVTSLAAITYIKEIEISVAEKGELFGKDYPVITLKGYKGKY</sequence>
<dbReference type="PROSITE" id="PS00409">
    <property type="entry name" value="PROKAR_NTER_METHYL"/>
    <property type="match status" value="1"/>
</dbReference>
<dbReference type="Gene3D" id="3.30.1300.30">
    <property type="entry name" value="GSPII I/J protein-like"/>
    <property type="match status" value="1"/>
</dbReference>
<dbReference type="Proteomes" id="UP001595476">
    <property type="component" value="Unassembled WGS sequence"/>
</dbReference>
<dbReference type="EMBL" id="JBHRSZ010000004">
    <property type="protein sequence ID" value="MFC3151735.1"/>
    <property type="molecule type" value="Genomic_DNA"/>
</dbReference>
<comment type="subcellular location">
    <subcellularLocation>
        <location evidence="1 9">Cell inner membrane</location>
        <topology evidence="1 9">Single-pass membrane protein</topology>
    </subcellularLocation>
</comment>
<dbReference type="InterPro" id="IPR045584">
    <property type="entry name" value="Pilin-like"/>
</dbReference>
<evidence type="ECO:0000259" key="10">
    <source>
        <dbReference type="Pfam" id="PF02501"/>
    </source>
</evidence>
<evidence type="ECO:0000256" key="6">
    <source>
        <dbReference type="ARBA" id="ARBA00022692"/>
    </source>
</evidence>
<evidence type="ECO:0000256" key="9">
    <source>
        <dbReference type="RuleBase" id="RU368030"/>
    </source>
</evidence>
<name>A0ABV7HH29_9GAMM</name>
<dbReference type="Pfam" id="PF07963">
    <property type="entry name" value="N_methyl"/>
    <property type="match status" value="1"/>
</dbReference>
<dbReference type="NCBIfam" id="TIGR01707">
    <property type="entry name" value="gspI"/>
    <property type="match status" value="1"/>
</dbReference>
<feature type="domain" description="Type II secretion system protein GspI C-terminal" evidence="10">
    <location>
        <begin position="55"/>
        <end position="134"/>
    </location>
</feature>
<evidence type="ECO:0000256" key="5">
    <source>
        <dbReference type="ARBA" id="ARBA00022519"/>
    </source>
</evidence>
<comment type="PTM">
    <text evidence="9">Cleaved by prepilin peptidase.</text>
</comment>
<dbReference type="SUPFAM" id="SSF54523">
    <property type="entry name" value="Pili subunits"/>
    <property type="match status" value="1"/>
</dbReference>
<comment type="function">
    <text evidence="9">Component of the type II secretion system required for the energy-dependent secretion of extracellular factors such as proteases and toxins from the periplasm.</text>
</comment>
<keyword evidence="8" id="KW-0472">Membrane</keyword>
<evidence type="ECO:0000256" key="4">
    <source>
        <dbReference type="ARBA" id="ARBA00022481"/>
    </source>
</evidence>
<dbReference type="RefSeq" id="WP_386721054.1">
    <property type="nucleotide sequence ID" value="NZ_JBHRSZ010000004.1"/>
</dbReference>
<proteinExistence type="inferred from homology"/>
<reference evidence="12" key="1">
    <citation type="journal article" date="2019" name="Int. J. Syst. Evol. Microbiol.">
        <title>The Global Catalogue of Microorganisms (GCM) 10K type strain sequencing project: providing services to taxonomists for standard genome sequencing and annotation.</title>
        <authorList>
            <consortium name="The Broad Institute Genomics Platform"/>
            <consortium name="The Broad Institute Genome Sequencing Center for Infectious Disease"/>
            <person name="Wu L."/>
            <person name="Ma J."/>
        </authorList>
    </citation>
    <scope>NUCLEOTIDE SEQUENCE [LARGE SCALE GENOMIC DNA]</scope>
    <source>
        <strain evidence="12">KCTC 52438</strain>
    </source>
</reference>
<dbReference type="PANTHER" id="PTHR38779:SF2">
    <property type="entry name" value="TYPE II SECRETION SYSTEM PROTEIN I-RELATED"/>
    <property type="match status" value="1"/>
</dbReference>
<dbReference type="InterPro" id="IPR010052">
    <property type="entry name" value="T2SS_protein-GspI"/>
</dbReference>
<dbReference type="InterPro" id="IPR003413">
    <property type="entry name" value="T2SS_GspI_C"/>
</dbReference>
<evidence type="ECO:0000256" key="1">
    <source>
        <dbReference type="ARBA" id="ARBA00004377"/>
    </source>
</evidence>
<evidence type="ECO:0000256" key="3">
    <source>
        <dbReference type="ARBA" id="ARBA00022475"/>
    </source>
</evidence>
<evidence type="ECO:0000313" key="11">
    <source>
        <dbReference type="EMBL" id="MFC3151735.1"/>
    </source>
</evidence>
<keyword evidence="6" id="KW-0812">Transmembrane</keyword>
<evidence type="ECO:0000256" key="7">
    <source>
        <dbReference type="ARBA" id="ARBA00022989"/>
    </source>
</evidence>
<dbReference type="Pfam" id="PF02501">
    <property type="entry name" value="T2SSI"/>
    <property type="match status" value="1"/>
</dbReference>
<keyword evidence="5 9" id="KW-0997">Cell inner membrane</keyword>
<keyword evidence="7" id="KW-1133">Transmembrane helix</keyword>
<accession>A0ABV7HH29</accession>
<keyword evidence="3" id="KW-1003">Cell membrane</keyword>
<comment type="subunit">
    <text evidence="9">Type II secretion is composed of four main components: the outer membrane complex, the inner membrane complex, the cytoplasmic secretion ATPase and the periplasm-spanning pseudopilus.</text>
</comment>